<proteinExistence type="inferred from homology"/>
<dbReference type="PATRIC" id="fig|1227492.4.peg.789"/>
<dbReference type="Gene3D" id="3.40.50.1860">
    <property type="match status" value="2"/>
</dbReference>
<comment type="caution">
    <text evidence="3">The sequence shown here is derived from an EMBL/GenBank/DDBJ whole genome shotgun (WGS) entry which is preliminary data.</text>
</comment>
<evidence type="ECO:0000256" key="2">
    <source>
        <dbReference type="ARBA" id="ARBA00023235"/>
    </source>
</evidence>
<dbReference type="InterPro" id="IPR001920">
    <property type="entry name" value="Asp/Glu_race"/>
</dbReference>
<accession>M0AXX7</accession>
<keyword evidence="2" id="KW-0413">Isomerase</keyword>
<organism evidence="3 4">
    <name type="scientific">Natrialba chahannaoensis JCM 10990</name>
    <dbReference type="NCBI Taxonomy" id="1227492"/>
    <lineage>
        <taxon>Archaea</taxon>
        <taxon>Methanobacteriati</taxon>
        <taxon>Methanobacteriota</taxon>
        <taxon>Stenosarchaea group</taxon>
        <taxon>Halobacteria</taxon>
        <taxon>Halobacteriales</taxon>
        <taxon>Natrialbaceae</taxon>
        <taxon>Natrialba</taxon>
    </lineage>
</organism>
<protein>
    <submittedName>
        <fullName evidence="3">Aspartate racemase</fullName>
    </submittedName>
</protein>
<reference evidence="3 4" key="1">
    <citation type="journal article" date="2014" name="PLoS Genet.">
        <title>Phylogenetically driven sequencing of extremely halophilic archaea reveals strategies for static and dynamic osmo-response.</title>
        <authorList>
            <person name="Becker E.A."/>
            <person name="Seitzer P.M."/>
            <person name="Tritt A."/>
            <person name="Larsen D."/>
            <person name="Krusor M."/>
            <person name="Yao A.I."/>
            <person name="Wu D."/>
            <person name="Madern D."/>
            <person name="Eisen J.A."/>
            <person name="Darling A.E."/>
            <person name="Facciotti M.T."/>
        </authorList>
    </citation>
    <scope>NUCLEOTIDE SEQUENCE [LARGE SCALE GENOMIC DNA]</scope>
    <source>
        <strain evidence="3 4">JCM 10990</strain>
    </source>
</reference>
<evidence type="ECO:0000256" key="1">
    <source>
        <dbReference type="ARBA" id="ARBA00007847"/>
    </source>
</evidence>
<dbReference type="GO" id="GO:0047661">
    <property type="term" value="F:amino-acid racemase activity"/>
    <property type="evidence" value="ECO:0007669"/>
    <property type="project" value="InterPro"/>
</dbReference>
<name>M0AXX7_9EURY</name>
<dbReference type="AlphaFoldDB" id="M0AXX7"/>
<dbReference type="SUPFAM" id="SSF53681">
    <property type="entry name" value="Aspartate/glutamate racemase"/>
    <property type="match status" value="2"/>
</dbReference>
<keyword evidence="4" id="KW-1185">Reference proteome</keyword>
<sequence length="222" mass="24556">MSSESTIEYYRRIDKGVNEVYGGHAAGDLLIRSVNFAEIERCIRNEQWNTAAGMLTEAARDLERGGADFLIMATNTMHKVAPQLTEALSIPFLHIVDVAADAILTEDIQTVGVLGTKTTMEAPFYRDRFASHGIEVVTPDAEEREAVDTIIFDELTNGLVREDSRELYLSVIDTLTAKGAEGLVLGCTEIEMLVEQSDRPSVPMFDTTALHTERAIERCLSE</sequence>
<evidence type="ECO:0000313" key="4">
    <source>
        <dbReference type="Proteomes" id="UP000011693"/>
    </source>
</evidence>
<dbReference type="Proteomes" id="UP000011693">
    <property type="component" value="Unassembled WGS sequence"/>
</dbReference>
<dbReference type="PANTHER" id="PTHR21198">
    <property type="entry name" value="GLUTAMATE RACEMASE"/>
    <property type="match status" value="1"/>
</dbReference>
<dbReference type="InterPro" id="IPR004380">
    <property type="entry name" value="Asp_race"/>
</dbReference>
<dbReference type="InterPro" id="IPR015942">
    <property type="entry name" value="Asp/Glu/hydantoin_racemase"/>
</dbReference>
<dbReference type="NCBIfam" id="TIGR00035">
    <property type="entry name" value="asp_race"/>
    <property type="match status" value="1"/>
</dbReference>
<evidence type="ECO:0000313" key="3">
    <source>
        <dbReference type="EMBL" id="ELZ03172.1"/>
    </source>
</evidence>
<dbReference type="STRING" id="1227492.C482_04099"/>
<dbReference type="EMBL" id="AOIN01000034">
    <property type="protein sequence ID" value="ELZ03172.1"/>
    <property type="molecule type" value="Genomic_DNA"/>
</dbReference>
<gene>
    <name evidence="3" type="ORF">C482_04099</name>
</gene>
<dbReference type="Pfam" id="PF01177">
    <property type="entry name" value="Asp_Glu_race"/>
    <property type="match status" value="1"/>
</dbReference>
<dbReference type="PANTHER" id="PTHR21198:SF7">
    <property type="entry name" value="ASPARTATE-GLUTAMATE RACEMASE FAMILY"/>
    <property type="match status" value="1"/>
</dbReference>
<comment type="similarity">
    <text evidence="1">Belongs to the aspartate/glutamate racemases family.</text>
</comment>